<name>A0A549TDW0_9HYPH</name>
<reference evidence="2 3" key="1">
    <citation type="submission" date="2019-07" db="EMBL/GenBank/DDBJ databases">
        <title>Ln-dependent methylotrophs.</title>
        <authorList>
            <person name="Tani A."/>
        </authorList>
    </citation>
    <scope>NUCLEOTIDE SEQUENCE [LARGE SCALE GENOMIC DNA]</scope>
    <source>
        <strain evidence="2 3">SM12</strain>
    </source>
</reference>
<dbReference type="InterPro" id="IPR006384">
    <property type="entry name" value="HAD_hydro_PyrdxlP_Pase-like"/>
</dbReference>
<keyword evidence="1" id="KW-0378">Hydrolase</keyword>
<dbReference type="NCBIfam" id="TIGR01489">
    <property type="entry name" value="DKMTPPase-SF"/>
    <property type="match status" value="1"/>
</dbReference>
<sequence length="228" mass="25738">MQAFCDFDGTISMLDVSDAVFARFALPEWHDIEERWERGLISARQCMRAQVDLIRASQAEIDVFLDTLAIDEGFLAFQRFCVEHAIAITIVSDGVDHFIRRILANHGITGIDIIANRLMHYHQAGEERFDLAFPHARDTCRPQSGVCKCSVLSAARSTHIYVGDGRSDFCVSHDARFVFAKAKLATYCEEHRIPYVGFTSFHDVTHVLRSLTSAEPLQFLPRSRSTTA</sequence>
<dbReference type="InterPro" id="IPR036412">
    <property type="entry name" value="HAD-like_sf"/>
</dbReference>
<evidence type="ECO:0000313" key="2">
    <source>
        <dbReference type="EMBL" id="TRL40265.1"/>
    </source>
</evidence>
<dbReference type="Pfam" id="PF12710">
    <property type="entry name" value="HAD"/>
    <property type="match status" value="1"/>
</dbReference>
<dbReference type="InterPro" id="IPR023214">
    <property type="entry name" value="HAD_sf"/>
</dbReference>
<protein>
    <submittedName>
        <fullName evidence="2">HAD-IB family phosphatase</fullName>
    </submittedName>
</protein>
<dbReference type="RefSeq" id="WP_143124375.1">
    <property type="nucleotide sequence ID" value="NZ_VJMG01000015.1"/>
</dbReference>
<dbReference type="AlphaFoldDB" id="A0A549TDW0"/>
<dbReference type="Gene3D" id="3.40.50.1000">
    <property type="entry name" value="HAD superfamily/HAD-like"/>
    <property type="match status" value="1"/>
</dbReference>
<keyword evidence="3" id="KW-1185">Reference proteome</keyword>
<comment type="caution">
    <text evidence="2">The sequence shown here is derived from an EMBL/GenBank/DDBJ whole genome shotgun (WGS) entry which is preliminary data.</text>
</comment>
<dbReference type="SUPFAM" id="SSF56784">
    <property type="entry name" value="HAD-like"/>
    <property type="match status" value="1"/>
</dbReference>
<dbReference type="PANTHER" id="PTHR28181:SF2">
    <property type="entry name" value="PHOSPHORIC MONOESTER HYDROLASE"/>
    <property type="match status" value="1"/>
</dbReference>
<evidence type="ECO:0000256" key="1">
    <source>
        <dbReference type="ARBA" id="ARBA00022801"/>
    </source>
</evidence>
<dbReference type="Proteomes" id="UP000316801">
    <property type="component" value="Unassembled WGS sequence"/>
</dbReference>
<dbReference type="EMBL" id="VJMG01000015">
    <property type="protein sequence ID" value="TRL40265.1"/>
    <property type="molecule type" value="Genomic_DNA"/>
</dbReference>
<dbReference type="Gene3D" id="3.90.1470.20">
    <property type="match status" value="1"/>
</dbReference>
<evidence type="ECO:0000313" key="3">
    <source>
        <dbReference type="Proteomes" id="UP000316801"/>
    </source>
</evidence>
<dbReference type="GO" id="GO:0016791">
    <property type="term" value="F:phosphatase activity"/>
    <property type="evidence" value="ECO:0007669"/>
    <property type="project" value="InterPro"/>
</dbReference>
<proteinExistence type="predicted"/>
<dbReference type="NCBIfam" id="TIGR01488">
    <property type="entry name" value="HAD-SF-IB"/>
    <property type="match status" value="1"/>
</dbReference>
<gene>
    <name evidence="2" type="ORF">FNA46_06865</name>
</gene>
<accession>A0A549TDW0</accession>
<organism evidence="2 3">
    <name type="scientific">Rhizobium straminoryzae</name>
    <dbReference type="NCBI Taxonomy" id="1387186"/>
    <lineage>
        <taxon>Bacteria</taxon>
        <taxon>Pseudomonadati</taxon>
        <taxon>Pseudomonadota</taxon>
        <taxon>Alphaproteobacteria</taxon>
        <taxon>Hyphomicrobiales</taxon>
        <taxon>Rhizobiaceae</taxon>
        <taxon>Rhizobium/Agrobacterium group</taxon>
        <taxon>Rhizobium</taxon>
    </lineage>
</organism>
<dbReference type="InterPro" id="IPR050849">
    <property type="entry name" value="HAD-like_hydrolase_phosphatase"/>
</dbReference>
<dbReference type="PANTHER" id="PTHR28181">
    <property type="entry name" value="UPF0655 PROTEIN YCR015C"/>
    <property type="match status" value="1"/>
</dbReference>